<evidence type="ECO:0000259" key="2">
    <source>
        <dbReference type="Pfam" id="PF23265"/>
    </source>
</evidence>
<sequence length="782" mass="88985">MNITNSLWEPLPSYPPLRPPEVRKEEIFKEEDYATVDLRARMAPATLNTSFEKLLNYLVHDLTTDLQKVRSIFCWMGAQRVGTRQVMNNDLSPGSPEYLTKKAYMSGRMVGELFATLCRKAGVPCILVRGKGKGSSYEVGDQHISGRNTWAVVFLEGSWRFVFPHWAFIGLNAFSTGHWTLVEDSGKPARDRPSASDGVLEAYVDEFWFLTNPDVMNCICHPDHAEYQLLTSPWTEKQFFSLPFYQKEYFSSGWKLLSPDSCVVEAKDGKCCISFQSPTGGDSRLDYRLYFDEKPPERKFPDEIQTEHYVNRLKQGERLMSLLVKLPLPGAYQLEVIGIHDNQRCHLVNFRLTCQSVPLDTRPFPSNPDIGYGYDDTARSAGLSDPSHTDGLVVVSSGQAIDFSFKAQPTLDVRPKLVHRDRSREDLRDHVSLSRTEDKATVTARLPDDDASPEYALEIDNGVSTSWRSAGEDVDGPINRPEEKESVNVLNYLLTCDQDLNVVTKDERKQLLRDVNDALEKGDSMQLERAVFRYKTAGISDLVTEEKILEKQHKYERIRAEVVEAAKSKDIDRQDNAIRTCVAYNLEDRGDIGMAKEMLKTLCGTVVYKAIESCQRGELQNVLKRVSCTCVGEAVQTAACYKDGLQMYEELRPLDESREEISTLTQEDKISLCKPPKPILDVISATLILLGETEDDLKSWRTVWGKLNGGEDQEPLFTRMAKYDDTRLTQQQVQRAVAILDRWSGAFDDNLVARKLYLWCTRTVEVYRLRRDLGCRRMNENL</sequence>
<dbReference type="InterPro" id="IPR038765">
    <property type="entry name" value="Papain-like_cys_pep_sf"/>
</dbReference>
<dbReference type="Proteomes" id="UP000245119">
    <property type="component" value="Linkage Group LG11"/>
</dbReference>
<dbReference type="SUPFAM" id="SSF54001">
    <property type="entry name" value="Cysteine proteinases"/>
    <property type="match status" value="1"/>
</dbReference>
<organism evidence="3 4">
    <name type="scientific">Pomacea canaliculata</name>
    <name type="common">Golden apple snail</name>
    <dbReference type="NCBI Taxonomy" id="400727"/>
    <lineage>
        <taxon>Eukaryota</taxon>
        <taxon>Metazoa</taxon>
        <taxon>Spiralia</taxon>
        <taxon>Lophotrochozoa</taxon>
        <taxon>Mollusca</taxon>
        <taxon>Gastropoda</taxon>
        <taxon>Caenogastropoda</taxon>
        <taxon>Architaenioglossa</taxon>
        <taxon>Ampullarioidea</taxon>
        <taxon>Ampullariidae</taxon>
        <taxon>Pomacea</taxon>
    </lineage>
</organism>
<name>A0A2T7NMB1_POMCA</name>
<protein>
    <recommendedName>
        <fullName evidence="2">KY-like immunoglobulin-like domain-containing protein</fullName>
    </recommendedName>
</protein>
<dbReference type="PANTHER" id="PTHR47020:SF1">
    <property type="entry name" value="HILLARIN"/>
    <property type="match status" value="1"/>
</dbReference>
<evidence type="ECO:0000313" key="3">
    <source>
        <dbReference type="EMBL" id="PVD22292.1"/>
    </source>
</evidence>
<dbReference type="OrthoDB" id="6129702at2759"/>
<evidence type="ECO:0000256" key="1">
    <source>
        <dbReference type="SAM" id="MobiDB-lite"/>
    </source>
</evidence>
<dbReference type="PANTHER" id="PTHR47020">
    <property type="entry name" value="HILLARIN"/>
    <property type="match status" value="1"/>
</dbReference>
<evidence type="ECO:0000313" key="4">
    <source>
        <dbReference type="Proteomes" id="UP000245119"/>
    </source>
</evidence>
<gene>
    <name evidence="3" type="ORF">C0Q70_18101</name>
</gene>
<dbReference type="AlphaFoldDB" id="A0A2T7NMB1"/>
<feature type="region of interest" description="Disordered" evidence="1">
    <location>
        <begin position="421"/>
        <end position="455"/>
    </location>
</feature>
<feature type="domain" description="KY-like immunoglobulin-like" evidence="2">
    <location>
        <begin position="237"/>
        <end position="365"/>
    </location>
</feature>
<dbReference type="EMBL" id="PZQS01000011">
    <property type="protein sequence ID" value="PVD22292.1"/>
    <property type="molecule type" value="Genomic_DNA"/>
</dbReference>
<comment type="caution">
    <text evidence="3">The sequence shown here is derived from an EMBL/GenBank/DDBJ whole genome shotgun (WGS) entry which is preliminary data.</text>
</comment>
<feature type="compositionally biased region" description="Basic and acidic residues" evidence="1">
    <location>
        <begin position="421"/>
        <end position="440"/>
    </location>
</feature>
<dbReference type="InterPro" id="IPR053041">
    <property type="entry name" value="Transglut-like_Superfamily_Mod"/>
</dbReference>
<keyword evidence="4" id="KW-1185">Reference proteome</keyword>
<reference evidence="3 4" key="1">
    <citation type="submission" date="2018-04" db="EMBL/GenBank/DDBJ databases">
        <title>The genome of golden apple snail Pomacea canaliculata provides insight into stress tolerance and invasive adaptation.</title>
        <authorList>
            <person name="Liu C."/>
            <person name="Liu B."/>
            <person name="Ren Y."/>
            <person name="Zhang Y."/>
            <person name="Wang H."/>
            <person name="Li S."/>
            <person name="Jiang F."/>
            <person name="Yin L."/>
            <person name="Zhang G."/>
            <person name="Qian W."/>
            <person name="Fan W."/>
        </authorList>
    </citation>
    <scope>NUCLEOTIDE SEQUENCE [LARGE SCALE GENOMIC DNA]</scope>
    <source>
        <strain evidence="3">SZHN2017</strain>
        <tissue evidence="3">Muscle</tissue>
    </source>
</reference>
<dbReference type="InterPro" id="IPR056564">
    <property type="entry name" value="Ig-like_KY"/>
</dbReference>
<accession>A0A2T7NMB1</accession>
<dbReference type="Pfam" id="PF23265">
    <property type="entry name" value="Ig-like_KY"/>
    <property type="match status" value="1"/>
</dbReference>
<proteinExistence type="predicted"/>